<dbReference type="NCBIfam" id="TIGR00254">
    <property type="entry name" value="GGDEF"/>
    <property type="match status" value="1"/>
</dbReference>
<comment type="caution">
    <text evidence="2">The sequence shown here is derived from an EMBL/GenBank/DDBJ whole genome shotgun (WGS) entry which is preliminary data.</text>
</comment>
<dbReference type="PANTHER" id="PTHR45138:SF9">
    <property type="entry name" value="DIGUANYLATE CYCLASE DGCM-RELATED"/>
    <property type="match status" value="1"/>
</dbReference>
<dbReference type="InterPro" id="IPR043128">
    <property type="entry name" value="Rev_trsase/Diguanyl_cyclase"/>
</dbReference>
<dbReference type="SUPFAM" id="SSF55073">
    <property type="entry name" value="Nucleotide cyclase"/>
    <property type="match status" value="1"/>
</dbReference>
<dbReference type="InterPro" id="IPR000160">
    <property type="entry name" value="GGDEF_dom"/>
</dbReference>
<dbReference type="EMBL" id="MFLP01000022">
    <property type="protein sequence ID" value="OGG70567.1"/>
    <property type="molecule type" value="Genomic_DNA"/>
</dbReference>
<evidence type="ECO:0000313" key="3">
    <source>
        <dbReference type="Proteomes" id="UP000176689"/>
    </source>
</evidence>
<gene>
    <name evidence="2" type="ORF">A3F27_02935</name>
</gene>
<dbReference type="GO" id="GO:0052621">
    <property type="term" value="F:diguanylate cyclase activity"/>
    <property type="evidence" value="ECO:0007669"/>
    <property type="project" value="TreeGrafter"/>
</dbReference>
<evidence type="ECO:0000259" key="1">
    <source>
        <dbReference type="PROSITE" id="PS50887"/>
    </source>
</evidence>
<protein>
    <recommendedName>
        <fullName evidence="1">GGDEF domain-containing protein</fullName>
    </recommendedName>
</protein>
<dbReference type="InterPro" id="IPR029787">
    <property type="entry name" value="Nucleotide_cyclase"/>
</dbReference>
<name>A0A1F6EAD4_9BACT</name>
<dbReference type="Gene3D" id="3.30.70.270">
    <property type="match status" value="1"/>
</dbReference>
<dbReference type="CDD" id="cd01949">
    <property type="entry name" value="GGDEF"/>
    <property type="match status" value="1"/>
</dbReference>
<dbReference type="FunFam" id="3.30.70.270:FF:000001">
    <property type="entry name" value="Diguanylate cyclase domain protein"/>
    <property type="match status" value="1"/>
</dbReference>
<evidence type="ECO:0000313" key="2">
    <source>
        <dbReference type="EMBL" id="OGG70567.1"/>
    </source>
</evidence>
<sequence>MNESLWRVAEKKREKADADARALEISTTMARRIPNLEEETVTDPLTGLLNRRGFLPFVENAIARLKRQGEGGRPVSIIFIDTDDFKSINDRHGHKIGDKVLKEVGRSLKEHVRGADKVSRHGGEEFVVLLEGASEEDAYKKAETLREMVGGLKIKLETQEEPLSFTVSLGVASMSWDDDFDDPETTLIDHANQAMHRAKEEGKNRTVLFSSD</sequence>
<dbReference type="Proteomes" id="UP000176689">
    <property type="component" value="Unassembled WGS sequence"/>
</dbReference>
<dbReference type="SMART" id="SM00267">
    <property type="entry name" value="GGDEF"/>
    <property type="match status" value="1"/>
</dbReference>
<reference evidence="2 3" key="1">
    <citation type="journal article" date="2016" name="Nat. Commun.">
        <title>Thousands of microbial genomes shed light on interconnected biogeochemical processes in an aquifer system.</title>
        <authorList>
            <person name="Anantharaman K."/>
            <person name="Brown C.T."/>
            <person name="Hug L.A."/>
            <person name="Sharon I."/>
            <person name="Castelle C.J."/>
            <person name="Probst A.J."/>
            <person name="Thomas B.C."/>
            <person name="Singh A."/>
            <person name="Wilkins M.J."/>
            <person name="Karaoz U."/>
            <person name="Brodie E.L."/>
            <person name="Williams K.H."/>
            <person name="Hubbard S.S."/>
            <person name="Banfield J.F."/>
        </authorList>
    </citation>
    <scope>NUCLEOTIDE SEQUENCE [LARGE SCALE GENOMIC DNA]</scope>
</reference>
<dbReference type="GO" id="GO:1902201">
    <property type="term" value="P:negative regulation of bacterial-type flagellum-dependent cell motility"/>
    <property type="evidence" value="ECO:0007669"/>
    <property type="project" value="TreeGrafter"/>
</dbReference>
<feature type="domain" description="GGDEF" evidence="1">
    <location>
        <begin position="73"/>
        <end position="211"/>
    </location>
</feature>
<proteinExistence type="predicted"/>
<dbReference type="AlphaFoldDB" id="A0A1F6EAD4"/>
<dbReference type="PANTHER" id="PTHR45138">
    <property type="entry name" value="REGULATORY COMPONENTS OF SENSORY TRANSDUCTION SYSTEM"/>
    <property type="match status" value="1"/>
</dbReference>
<organism evidence="2 3">
    <name type="scientific">Candidatus Kaiserbacteria bacterium RIFCSPHIGHO2_12_FULL_53_13</name>
    <dbReference type="NCBI Taxonomy" id="1798502"/>
    <lineage>
        <taxon>Bacteria</taxon>
        <taxon>Candidatus Kaiseribacteriota</taxon>
    </lineage>
</organism>
<dbReference type="Pfam" id="PF00990">
    <property type="entry name" value="GGDEF"/>
    <property type="match status" value="1"/>
</dbReference>
<dbReference type="GO" id="GO:0043709">
    <property type="term" value="P:cell adhesion involved in single-species biofilm formation"/>
    <property type="evidence" value="ECO:0007669"/>
    <property type="project" value="TreeGrafter"/>
</dbReference>
<dbReference type="GO" id="GO:0005886">
    <property type="term" value="C:plasma membrane"/>
    <property type="evidence" value="ECO:0007669"/>
    <property type="project" value="TreeGrafter"/>
</dbReference>
<dbReference type="PROSITE" id="PS50887">
    <property type="entry name" value="GGDEF"/>
    <property type="match status" value="1"/>
</dbReference>
<dbReference type="InterPro" id="IPR050469">
    <property type="entry name" value="Diguanylate_Cyclase"/>
</dbReference>
<accession>A0A1F6EAD4</accession>